<evidence type="ECO:0000256" key="6">
    <source>
        <dbReference type="ARBA" id="ARBA00023277"/>
    </source>
</evidence>
<keyword evidence="7" id="KW-0326">Glycosidase</keyword>
<dbReference type="STRING" id="4081.A0A3Q7GYP1"/>
<organism evidence="10">
    <name type="scientific">Solanum lycopersicum</name>
    <name type="common">Tomato</name>
    <name type="synonym">Lycopersicon esculentum</name>
    <dbReference type="NCBI Taxonomy" id="4081"/>
    <lineage>
        <taxon>Eukaryota</taxon>
        <taxon>Viridiplantae</taxon>
        <taxon>Streptophyta</taxon>
        <taxon>Embryophyta</taxon>
        <taxon>Tracheophyta</taxon>
        <taxon>Spermatophyta</taxon>
        <taxon>Magnoliopsida</taxon>
        <taxon>eudicotyledons</taxon>
        <taxon>Gunneridae</taxon>
        <taxon>Pentapetalae</taxon>
        <taxon>asterids</taxon>
        <taxon>lamiids</taxon>
        <taxon>Solanales</taxon>
        <taxon>Solanaceae</taxon>
        <taxon>Solanoideae</taxon>
        <taxon>Solaneae</taxon>
        <taxon>Solanum</taxon>
        <taxon>Solanum subgen. Lycopersicon</taxon>
    </lineage>
</organism>
<evidence type="ECO:0000256" key="5">
    <source>
        <dbReference type="ARBA" id="ARBA00023001"/>
    </source>
</evidence>
<dbReference type="PaxDb" id="4081-Solyc04g064900.1.1"/>
<reference evidence="10" key="1">
    <citation type="journal article" date="2012" name="Nature">
        <title>The tomato genome sequence provides insights into fleshy fruit evolution.</title>
        <authorList>
            <consortium name="Tomato Genome Consortium"/>
        </authorList>
    </citation>
    <scope>NUCLEOTIDE SEQUENCE [LARGE SCALE GENOMIC DNA]</scope>
    <source>
        <strain evidence="10">cv. Heinz 1706</strain>
    </source>
</reference>
<keyword evidence="6" id="KW-0119">Carbohydrate metabolism</keyword>
<dbReference type="PANTHER" id="PTHR22298">
    <property type="entry name" value="ENDO-1,4-BETA-GLUCANASE"/>
    <property type="match status" value="1"/>
</dbReference>
<reference evidence="10" key="2">
    <citation type="submission" date="2019-01" db="UniProtKB">
        <authorList>
            <consortium name="EnsemblPlants"/>
        </authorList>
    </citation>
    <scope>IDENTIFICATION</scope>
    <source>
        <strain evidence="10">cv. Heinz 1706</strain>
    </source>
</reference>
<evidence type="ECO:0000256" key="4">
    <source>
        <dbReference type="ARBA" id="ARBA00022801"/>
    </source>
</evidence>
<keyword evidence="5" id="KW-0136">Cellulose degradation</keyword>
<sequence length="407" mass="45591">MNDGNSNEKDLDLVGGFYDARNNIKSNIIKWGSLYLLKLFVSPNNSSTTTSAKIYSQVAGNNSNAENDLTCWKRPEDMNYPRLVSVCDISTASEFAGEVIAAISTASLVLKKDEDISEELVKTAEKLLILANRTAKKGKYTTNDECGGQARQFYNSTSYKDELVWGGLWLFLQQETKLTLKVASEEGVFDWNNKTTAISILLTRIMYFRDLGYPYESLFISSTNNIDLLMCSYTYDTKYSKTASDPSTDAALLQYAATSSFLTKLYSDYLQLLRTPSRRCSDFVFSSGSSKQFSQSQVITPLKMCYVVGCGNTYPVQVHHRAASIPWDGKQRDCSDGNQWLNSRRDNPIPSWEQWLQDQIRMTFFRTKDPWFTEPSIASNAGLVAALVALHDPPTGSTIGNLGIDKH</sequence>
<dbReference type="InterPro" id="IPR008928">
    <property type="entry name" value="6-hairpin_glycosidase_sf"/>
</dbReference>
<dbReference type="Proteomes" id="UP000004994">
    <property type="component" value="Chromosome 4"/>
</dbReference>
<dbReference type="EnsemblPlants" id="Solyc04g064900.2.1">
    <property type="protein sequence ID" value="Solyc04g064900.2.1"/>
    <property type="gene ID" value="Solyc04g064900.2"/>
</dbReference>
<evidence type="ECO:0000256" key="1">
    <source>
        <dbReference type="ARBA" id="ARBA00000966"/>
    </source>
</evidence>
<proteinExistence type="inferred from homology"/>
<feature type="domain" description="Glycoside hydrolase family 9" evidence="9">
    <location>
        <begin position="28"/>
        <end position="332"/>
    </location>
</feature>
<protein>
    <recommendedName>
        <fullName evidence="3">cellulase</fullName>
        <ecNumber evidence="3">3.2.1.4</ecNumber>
    </recommendedName>
</protein>
<evidence type="ECO:0000256" key="8">
    <source>
        <dbReference type="ARBA" id="ARBA00023326"/>
    </source>
</evidence>
<dbReference type="InParanoid" id="A0A3Q7GYP1"/>
<dbReference type="InterPro" id="IPR012341">
    <property type="entry name" value="6hp_glycosidase-like_sf"/>
</dbReference>
<accession>A0A3Q7GYP1</accession>
<dbReference type="SUPFAM" id="SSF48208">
    <property type="entry name" value="Six-hairpin glycosidases"/>
    <property type="match status" value="1"/>
</dbReference>
<dbReference type="AlphaFoldDB" id="A0A3Q7GYP1"/>
<keyword evidence="8" id="KW-0624">Polysaccharide degradation</keyword>
<name>A0A3Q7GYP1_SOLLC</name>
<evidence type="ECO:0000256" key="2">
    <source>
        <dbReference type="ARBA" id="ARBA00007072"/>
    </source>
</evidence>
<dbReference type="Gene3D" id="1.50.10.10">
    <property type="match status" value="1"/>
</dbReference>
<dbReference type="InterPro" id="IPR001701">
    <property type="entry name" value="Glyco_hydro_9"/>
</dbReference>
<dbReference type="GO" id="GO:0008810">
    <property type="term" value="F:cellulase activity"/>
    <property type="evidence" value="ECO:0007669"/>
    <property type="project" value="UniProtKB-EC"/>
</dbReference>
<comment type="similarity">
    <text evidence="2">Belongs to the glycosyl hydrolase 9 (cellulase E) family.</text>
</comment>
<evidence type="ECO:0000259" key="9">
    <source>
        <dbReference type="Pfam" id="PF00759"/>
    </source>
</evidence>
<dbReference type="Gramene" id="Solyc04g064900.2.1">
    <property type="protein sequence ID" value="Solyc04g064900.2.1"/>
    <property type="gene ID" value="Solyc04g064900.2"/>
</dbReference>
<dbReference type="EC" id="3.2.1.4" evidence="3"/>
<keyword evidence="11" id="KW-1185">Reference proteome</keyword>
<evidence type="ECO:0000313" key="11">
    <source>
        <dbReference type="Proteomes" id="UP000004994"/>
    </source>
</evidence>
<evidence type="ECO:0000256" key="7">
    <source>
        <dbReference type="ARBA" id="ARBA00023295"/>
    </source>
</evidence>
<keyword evidence="4" id="KW-0378">Hydrolase</keyword>
<evidence type="ECO:0000256" key="3">
    <source>
        <dbReference type="ARBA" id="ARBA00012601"/>
    </source>
</evidence>
<evidence type="ECO:0000313" key="10">
    <source>
        <dbReference type="EnsemblPlants" id="Solyc04g064900.2.1"/>
    </source>
</evidence>
<dbReference type="GO" id="GO:0030245">
    <property type="term" value="P:cellulose catabolic process"/>
    <property type="evidence" value="ECO:0007669"/>
    <property type="project" value="UniProtKB-KW"/>
</dbReference>
<dbReference type="Pfam" id="PF00759">
    <property type="entry name" value="Glyco_hydro_9"/>
    <property type="match status" value="1"/>
</dbReference>
<dbReference type="OMA" id="VWGGTWL"/>
<comment type="catalytic activity">
    <reaction evidence="1">
        <text>Endohydrolysis of (1-&gt;4)-beta-D-glucosidic linkages in cellulose, lichenin and cereal beta-D-glucans.</text>
        <dbReference type="EC" id="3.2.1.4"/>
    </reaction>
</comment>